<keyword evidence="9" id="KW-1185">Reference proteome</keyword>
<dbReference type="STRING" id="56107.Cylst_1273"/>
<proteinExistence type="predicted"/>
<feature type="transmembrane region" description="Helical" evidence="7">
    <location>
        <begin position="114"/>
        <end position="133"/>
    </location>
</feature>
<sequence length="190" mass="21262">MENNIFLDVLASLQKLFVGYIPAAVLGIFIGYLIGINGTIYQIFRRIFQIPHSIPPVVLLPIALIAFKESESAAVIVIFVGTLWSMIVNTAIGLRHFRRQDNNFRAAIFHTFHALKVGVWVAWFTVIAIEMLIGPKGLGFVAWDSYKSGSTNYIIEAILYIAIIGLLLDQLLDFTAYLLSQMVSERGKSR</sequence>
<gene>
    <name evidence="8" type="ORF">Cylst_1273</name>
</gene>
<dbReference type="GO" id="GO:0005886">
    <property type="term" value="C:plasma membrane"/>
    <property type="evidence" value="ECO:0007669"/>
    <property type="project" value="UniProtKB-SubCell"/>
</dbReference>
<evidence type="ECO:0000256" key="6">
    <source>
        <dbReference type="ARBA" id="ARBA00023136"/>
    </source>
</evidence>
<dbReference type="OrthoDB" id="512829at2"/>
<dbReference type="eggNOG" id="COG0600">
    <property type="taxonomic scope" value="Bacteria"/>
</dbReference>
<keyword evidence="4 7" id="KW-0812">Transmembrane</keyword>
<evidence type="ECO:0000256" key="4">
    <source>
        <dbReference type="ARBA" id="ARBA00022692"/>
    </source>
</evidence>
<dbReference type="KEGG" id="csg:Cylst_1273"/>
<evidence type="ECO:0008006" key="10">
    <source>
        <dbReference type="Google" id="ProtNLM"/>
    </source>
</evidence>
<feature type="transmembrane region" description="Helical" evidence="7">
    <location>
        <begin position="47"/>
        <end position="67"/>
    </location>
</feature>
<dbReference type="Proteomes" id="UP000010475">
    <property type="component" value="Chromosome"/>
</dbReference>
<evidence type="ECO:0000256" key="2">
    <source>
        <dbReference type="ARBA" id="ARBA00022448"/>
    </source>
</evidence>
<dbReference type="SUPFAM" id="SSF161098">
    <property type="entry name" value="MetI-like"/>
    <property type="match status" value="1"/>
</dbReference>
<keyword evidence="6 7" id="KW-0472">Membrane</keyword>
<keyword evidence="5 7" id="KW-1133">Transmembrane helix</keyword>
<name>K9WUW6_9NOST</name>
<evidence type="ECO:0000256" key="7">
    <source>
        <dbReference type="SAM" id="Phobius"/>
    </source>
</evidence>
<reference evidence="8 9" key="1">
    <citation type="submission" date="2012-06" db="EMBL/GenBank/DDBJ databases">
        <title>Finished chromosome of genome of Cylindrospermum stagnale PCC 7417.</title>
        <authorList>
            <consortium name="US DOE Joint Genome Institute"/>
            <person name="Gugger M."/>
            <person name="Coursin T."/>
            <person name="Rippka R."/>
            <person name="Tandeau De Marsac N."/>
            <person name="Huntemann M."/>
            <person name="Wei C.-L."/>
            <person name="Han J."/>
            <person name="Detter J.C."/>
            <person name="Han C."/>
            <person name="Tapia R."/>
            <person name="Chen A."/>
            <person name="Kyrpides N."/>
            <person name="Mavromatis K."/>
            <person name="Markowitz V."/>
            <person name="Szeto E."/>
            <person name="Ivanova N."/>
            <person name="Pagani I."/>
            <person name="Pati A."/>
            <person name="Goodwin L."/>
            <person name="Nordberg H.P."/>
            <person name="Cantor M.N."/>
            <person name="Hua S.X."/>
            <person name="Woyke T."/>
            <person name="Kerfeld C.A."/>
        </authorList>
    </citation>
    <scope>NUCLEOTIDE SEQUENCE [LARGE SCALE GENOMIC DNA]</scope>
    <source>
        <strain evidence="8 9">PCC 7417</strain>
    </source>
</reference>
<evidence type="ECO:0000256" key="3">
    <source>
        <dbReference type="ARBA" id="ARBA00022475"/>
    </source>
</evidence>
<dbReference type="PATRIC" id="fig|56107.3.peg.1440"/>
<dbReference type="AlphaFoldDB" id="K9WUW6"/>
<keyword evidence="2" id="KW-0813">Transport</keyword>
<organism evidence="8 9">
    <name type="scientific">Cylindrospermum stagnale PCC 7417</name>
    <dbReference type="NCBI Taxonomy" id="56107"/>
    <lineage>
        <taxon>Bacteria</taxon>
        <taxon>Bacillati</taxon>
        <taxon>Cyanobacteriota</taxon>
        <taxon>Cyanophyceae</taxon>
        <taxon>Nostocales</taxon>
        <taxon>Nostocaceae</taxon>
        <taxon>Cylindrospermum</taxon>
    </lineage>
</organism>
<evidence type="ECO:0000256" key="1">
    <source>
        <dbReference type="ARBA" id="ARBA00004651"/>
    </source>
</evidence>
<protein>
    <recommendedName>
        <fullName evidence="10">ABC-type nitrate/sulfonate/bicarbonate transport system, permease component</fullName>
    </recommendedName>
</protein>
<feature type="transmembrane region" description="Helical" evidence="7">
    <location>
        <begin position="16"/>
        <end position="35"/>
    </location>
</feature>
<evidence type="ECO:0000256" key="5">
    <source>
        <dbReference type="ARBA" id="ARBA00022989"/>
    </source>
</evidence>
<dbReference type="HOGENOM" id="CLU_122826_0_0_3"/>
<keyword evidence="3" id="KW-1003">Cell membrane</keyword>
<evidence type="ECO:0000313" key="9">
    <source>
        <dbReference type="Proteomes" id="UP000010475"/>
    </source>
</evidence>
<accession>K9WUW6</accession>
<evidence type="ECO:0000313" key="8">
    <source>
        <dbReference type="EMBL" id="AFZ23566.1"/>
    </source>
</evidence>
<feature type="transmembrane region" description="Helical" evidence="7">
    <location>
        <begin position="73"/>
        <end position="94"/>
    </location>
</feature>
<dbReference type="RefSeq" id="WP_015206822.1">
    <property type="nucleotide sequence ID" value="NC_019757.1"/>
</dbReference>
<dbReference type="PANTHER" id="PTHR30151:SF7">
    <property type="entry name" value="NITRATE IMPORT PERMEASE PROTEIN NRTB"/>
    <property type="match status" value="1"/>
</dbReference>
<dbReference type="PANTHER" id="PTHR30151">
    <property type="entry name" value="ALKANE SULFONATE ABC TRANSPORTER-RELATED, MEMBRANE SUBUNIT"/>
    <property type="match status" value="1"/>
</dbReference>
<comment type="subcellular location">
    <subcellularLocation>
        <location evidence="1">Cell membrane</location>
        <topology evidence="1">Multi-pass membrane protein</topology>
    </subcellularLocation>
</comment>
<feature type="transmembrane region" description="Helical" evidence="7">
    <location>
        <begin position="153"/>
        <end position="180"/>
    </location>
</feature>
<dbReference type="InterPro" id="IPR035906">
    <property type="entry name" value="MetI-like_sf"/>
</dbReference>
<dbReference type="EMBL" id="CP003642">
    <property type="protein sequence ID" value="AFZ23566.1"/>
    <property type="molecule type" value="Genomic_DNA"/>
</dbReference>